<organism evidence="11 12">
    <name type="scientific">Rhizopus oryzae</name>
    <name type="common">Mucormycosis agent</name>
    <name type="synonym">Rhizopus arrhizus var. delemar</name>
    <dbReference type="NCBI Taxonomy" id="64495"/>
    <lineage>
        <taxon>Eukaryota</taxon>
        <taxon>Fungi</taxon>
        <taxon>Fungi incertae sedis</taxon>
        <taxon>Mucoromycota</taxon>
        <taxon>Mucoromycotina</taxon>
        <taxon>Mucoromycetes</taxon>
        <taxon>Mucorales</taxon>
        <taxon>Mucorineae</taxon>
        <taxon>Rhizopodaceae</taxon>
        <taxon>Rhizopus</taxon>
    </lineage>
</organism>
<evidence type="ECO:0000256" key="3">
    <source>
        <dbReference type="ARBA" id="ARBA00022701"/>
    </source>
</evidence>
<keyword evidence="5" id="KW-0243">Dynein</keyword>
<feature type="compositionally biased region" description="Polar residues" evidence="9">
    <location>
        <begin position="198"/>
        <end position="217"/>
    </location>
</feature>
<dbReference type="PANTHER" id="PTHR18916">
    <property type="entry name" value="DYNACTIN 1-RELATED MICROTUBULE-BINDING"/>
    <property type="match status" value="1"/>
</dbReference>
<dbReference type="PROSITE" id="PS00845">
    <property type="entry name" value="CAP_GLY_1"/>
    <property type="match status" value="1"/>
</dbReference>
<feature type="compositionally biased region" description="Low complexity" evidence="9">
    <location>
        <begin position="186"/>
        <end position="197"/>
    </location>
</feature>
<feature type="region of interest" description="Disordered" evidence="9">
    <location>
        <begin position="92"/>
        <end position="243"/>
    </location>
</feature>
<dbReference type="GO" id="GO:0005874">
    <property type="term" value="C:microtubule"/>
    <property type="evidence" value="ECO:0007669"/>
    <property type="project" value="UniProtKB-KW"/>
</dbReference>
<evidence type="ECO:0000256" key="8">
    <source>
        <dbReference type="SAM" id="Coils"/>
    </source>
</evidence>
<dbReference type="Proteomes" id="UP000716291">
    <property type="component" value="Unassembled WGS sequence"/>
</dbReference>
<protein>
    <recommendedName>
        <fullName evidence="10">CAP-Gly domain-containing protein</fullName>
    </recommendedName>
</protein>
<dbReference type="GO" id="GO:0030286">
    <property type="term" value="C:dynein complex"/>
    <property type="evidence" value="ECO:0007669"/>
    <property type="project" value="UniProtKB-KW"/>
</dbReference>
<gene>
    <name evidence="11" type="ORF">G6F64_000561</name>
</gene>
<dbReference type="InterPro" id="IPR000938">
    <property type="entry name" value="CAP-Gly_domain"/>
</dbReference>
<feature type="compositionally biased region" description="Polar residues" evidence="9">
    <location>
        <begin position="147"/>
        <end position="185"/>
    </location>
</feature>
<reference evidence="11" key="1">
    <citation type="journal article" date="2020" name="Microb. Genom.">
        <title>Genetic diversity of clinical and environmental Mucorales isolates obtained from an investigation of mucormycosis cases among solid organ transplant recipients.</title>
        <authorList>
            <person name="Nguyen M.H."/>
            <person name="Kaul D."/>
            <person name="Muto C."/>
            <person name="Cheng S.J."/>
            <person name="Richter R.A."/>
            <person name="Bruno V.M."/>
            <person name="Liu G."/>
            <person name="Beyhan S."/>
            <person name="Sundermann A.J."/>
            <person name="Mounaud S."/>
            <person name="Pasculle A.W."/>
            <person name="Nierman W.C."/>
            <person name="Driscoll E."/>
            <person name="Cumbie R."/>
            <person name="Clancy C.J."/>
            <person name="Dupont C.L."/>
        </authorList>
    </citation>
    <scope>NUCLEOTIDE SEQUENCE</scope>
    <source>
        <strain evidence="11">GL11</strain>
    </source>
</reference>
<dbReference type="PANTHER" id="PTHR18916:SF6">
    <property type="entry name" value="DYNACTIN SUBUNIT 1"/>
    <property type="match status" value="1"/>
</dbReference>
<dbReference type="InterPro" id="IPR032108">
    <property type="entry name" value="CLIP1_ZNF"/>
</dbReference>
<dbReference type="EMBL" id="JAANQT010000035">
    <property type="protein sequence ID" value="KAG1315571.1"/>
    <property type="molecule type" value="Genomic_DNA"/>
</dbReference>
<dbReference type="Gene3D" id="2.30.30.190">
    <property type="entry name" value="CAP Gly-rich-like domain"/>
    <property type="match status" value="1"/>
</dbReference>
<keyword evidence="12" id="KW-1185">Reference proteome</keyword>
<evidence type="ECO:0000256" key="4">
    <source>
        <dbReference type="ARBA" id="ARBA00022737"/>
    </source>
</evidence>
<dbReference type="GO" id="GO:0005819">
    <property type="term" value="C:spindle"/>
    <property type="evidence" value="ECO:0007669"/>
    <property type="project" value="UniProtKB-SubCell"/>
</dbReference>
<keyword evidence="7" id="KW-0206">Cytoskeleton</keyword>
<evidence type="ECO:0000256" key="1">
    <source>
        <dbReference type="ARBA" id="ARBA00004186"/>
    </source>
</evidence>
<evidence type="ECO:0000256" key="6">
    <source>
        <dbReference type="ARBA" id="ARBA00023054"/>
    </source>
</evidence>
<feature type="coiled-coil region" evidence="8">
    <location>
        <begin position="650"/>
        <end position="705"/>
    </location>
</feature>
<dbReference type="SUPFAM" id="SSF74924">
    <property type="entry name" value="Cap-Gly domain"/>
    <property type="match status" value="1"/>
</dbReference>
<feature type="coiled-coil region" evidence="8">
    <location>
        <begin position="244"/>
        <end position="416"/>
    </location>
</feature>
<accession>A0A9P7BXM1</accession>
<feature type="coiled-coil region" evidence="8">
    <location>
        <begin position="494"/>
        <end position="619"/>
    </location>
</feature>
<dbReference type="PROSITE" id="PS50245">
    <property type="entry name" value="CAP_GLY_2"/>
    <property type="match status" value="1"/>
</dbReference>
<dbReference type="Pfam" id="PF16641">
    <property type="entry name" value="CLIP1_ZNF"/>
    <property type="match status" value="1"/>
</dbReference>
<keyword evidence="6 8" id="KW-0175">Coiled coil</keyword>
<keyword evidence="3" id="KW-0493">Microtubule</keyword>
<evidence type="ECO:0000313" key="11">
    <source>
        <dbReference type="EMBL" id="KAG1315571.1"/>
    </source>
</evidence>
<evidence type="ECO:0000313" key="12">
    <source>
        <dbReference type="Proteomes" id="UP000716291"/>
    </source>
</evidence>
<feature type="compositionally biased region" description="Low complexity" evidence="9">
    <location>
        <begin position="222"/>
        <end position="231"/>
    </location>
</feature>
<proteinExistence type="predicted"/>
<keyword evidence="2" id="KW-0963">Cytoplasm</keyword>
<evidence type="ECO:0000256" key="5">
    <source>
        <dbReference type="ARBA" id="ARBA00023017"/>
    </source>
</evidence>
<dbReference type="AlphaFoldDB" id="A0A9P7BXM1"/>
<evidence type="ECO:0000259" key="10">
    <source>
        <dbReference type="PROSITE" id="PS50245"/>
    </source>
</evidence>
<dbReference type="SMART" id="SM01052">
    <property type="entry name" value="CAP_GLY"/>
    <property type="match status" value="1"/>
</dbReference>
<dbReference type="OrthoDB" id="2130750at2759"/>
<evidence type="ECO:0000256" key="9">
    <source>
        <dbReference type="SAM" id="MobiDB-lite"/>
    </source>
</evidence>
<comment type="subcellular location">
    <subcellularLocation>
        <location evidence="1">Cytoplasm</location>
        <location evidence="1">Cytoskeleton</location>
        <location evidence="1">Spindle</location>
    </subcellularLocation>
</comment>
<dbReference type="Pfam" id="PF01302">
    <property type="entry name" value="CAP_GLY"/>
    <property type="match status" value="1"/>
</dbReference>
<comment type="caution">
    <text evidence="11">The sequence shown here is derived from an EMBL/GenBank/DDBJ whole genome shotgun (WGS) entry which is preliminary data.</text>
</comment>
<evidence type="ECO:0000256" key="2">
    <source>
        <dbReference type="ARBA" id="ARBA00022490"/>
    </source>
</evidence>
<evidence type="ECO:0000256" key="7">
    <source>
        <dbReference type="ARBA" id="ARBA00023212"/>
    </source>
</evidence>
<keyword evidence="4" id="KW-0677">Repeat</keyword>
<dbReference type="InterPro" id="IPR036859">
    <property type="entry name" value="CAP-Gly_dom_sf"/>
</dbReference>
<name>A0A9P7BXM1_RHIOR</name>
<feature type="domain" description="CAP-Gly" evidence="10">
    <location>
        <begin position="39"/>
        <end position="82"/>
    </location>
</feature>
<sequence length="746" mass="85218">MSRILKLPSLKSSSEDDKIGQRVILPTLDNVTGTLRYLGPIDSKQGTWAGIELDDVTLGKNDGSVQGKKYFKCAPNSGIFIASNKITFISPPSPPVAITPSVSTKRPTKKSTLKKVASQSKIAPLRKSTPPIPTTKRSIQPPAVKRLTQTPSSSLRTNQTPSPSNSSLKTSQTPSYKTSQTPSYKTSSTPSLSQTSSFKTSQTPSYKTSQTPSQQPKRLTRTPSSETTTPIETPPPPSPSPAAVAAAAAAAAAAEQKEKEEEQKRINEEKQLLYDMLEKVQRERDSLLREMKNKETAWERLLSSKESLRLQVEDNEVQCKRLSHELETIKLEKQRLEEDVKEREASIAKNVRDDERQVQDKRRIERLEALVSDLQQQLEQQQALQVQREREYAGTVEQMRKEVSSTEAMTASLEKECEDMRRTGIEAVRAVELSMTELKEQHARELREKEAHIEHLGLVVADLKHKQSTLFDDDELGIEEKLKEMNNAYQGDQRHRLEEQLELTMTELDSERHRIKALLHDIEQLKLELTQSRQHALSIEQKFQNLQTDFEKELEDKRRLVEESDHAFEAQTRAEEEYEQMKLSKITLEKQHGELLEAHRQLEQEHSKLMDEMLALESQEAAHLENGGDVVLQEKCKRLEAENKSQRDSLSVKDEQIRKLTKDVNQLEALVENKVFGDSELEEQLELEKKKVIALERELNQIKYNMMTTPKELDKYGHNSSRLYCENCDEYDDHNTQDCPNQDETF</sequence>